<feature type="region of interest" description="Disordered" evidence="1">
    <location>
        <begin position="1"/>
        <end position="38"/>
    </location>
</feature>
<evidence type="ECO:0000256" key="1">
    <source>
        <dbReference type="SAM" id="MobiDB-lite"/>
    </source>
</evidence>
<reference evidence="2" key="1">
    <citation type="journal article" date="2023" name="Plant J.">
        <title>Genome sequences and population genomics provide insights into the demographic history, inbreeding, and mutation load of two 'living fossil' tree species of Dipteronia.</title>
        <authorList>
            <person name="Feng Y."/>
            <person name="Comes H.P."/>
            <person name="Chen J."/>
            <person name="Zhu S."/>
            <person name="Lu R."/>
            <person name="Zhang X."/>
            <person name="Li P."/>
            <person name="Qiu J."/>
            <person name="Olsen K.M."/>
            <person name="Qiu Y."/>
        </authorList>
    </citation>
    <scope>NUCLEOTIDE SEQUENCE</scope>
    <source>
        <strain evidence="2">NBL</strain>
    </source>
</reference>
<feature type="compositionally biased region" description="Gly residues" evidence="1">
    <location>
        <begin position="23"/>
        <end position="34"/>
    </location>
</feature>
<dbReference type="PANTHER" id="PTHR35123:SF2">
    <property type="entry name" value="UBIQUITIN CARBOXYL-TERMINAL HYDROLASE-LIKE PROTEIN"/>
    <property type="match status" value="1"/>
</dbReference>
<evidence type="ECO:0000313" key="3">
    <source>
        <dbReference type="Proteomes" id="UP001281410"/>
    </source>
</evidence>
<dbReference type="AlphaFoldDB" id="A0AAE0EI70"/>
<dbReference type="Proteomes" id="UP001281410">
    <property type="component" value="Unassembled WGS sequence"/>
</dbReference>
<dbReference type="EMBL" id="JANJYJ010000001">
    <property type="protein sequence ID" value="KAK3228984.1"/>
    <property type="molecule type" value="Genomic_DNA"/>
</dbReference>
<feature type="compositionally biased region" description="Low complexity" evidence="1">
    <location>
        <begin position="77"/>
        <end position="91"/>
    </location>
</feature>
<feature type="compositionally biased region" description="Basic residues" evidence="1">
    <location>
        <begin position="64"/>
        <end position="76"/>
    </location>
</feature>
<accession>A0AAE0EI70</accession>
<comment type="caution">
    <text evidence="2">The sequence shown here is derived from an EMBL/GenBank/DDBJ whole genome shotgun (WGS) entry which is preliminary data.</text>
</comment>
<gene>
    <name evidence="2" type="ORF">Dsin_000865</name>
</gene>
<organism evidence="2 3">
    <name type="scientific">Dipteronia sinensis</name>
    <dbReference type="NCBI Taxonomy" id="43782"/>
    <lineage>
        <taxon>Eukaryota</taxon>
        <taxon>Viridiplantae</taxon>
        <taxon>Streptophyta</taxon>
        <taxon>Embryophyta</taxon>
        <taxon>Tracheophyta</taxon>
        <taxon>Spermatophyta</taxon>
        <taxon>Magnoliopsida</taxon>
        <taxon>eudicotyledons</taxon>
        <taxon>Gunneridae</taxon>
        <taxon>Pentapetalae</taxon>
        <taxon>rosids</taxon>
        <taxon>malvids</taxon>
        <taxon>Sapindales</taxon>
        <taxon>Sapindaceae</taxon>
        <taxon>Hippocastanoideae</taxon>
        <taxon>Acereae</taxon>
        <taxon>Dipteronia</taxon>
    </lineage>
</organism>
<feature type="region of interest" description="Disordered" evidence="1">
    <location>
        <begin position="61"/>
        <end position="91"/>
    </location>
</feature>
<proteinExistence type="predicted"/>
<evidence type="ECO:0000313" key="2">
    <source>
        <dbReference type="EMBL" id="KAK3228984.1"/>
    </source>
</evidence>
<dbReference type="PANTHER" id="PTHR35123">
    <property type="entry name" value="OS07G0633900 PROTEIN-RELATED"/>
    <property type="match status" value="1"/>
</dbReference>
<sequence>MSQSDNQISEEVGGGDEEVSVVVGGGGGGCGGVHGNDKEKRQRGFVCAWNFRRAKQVVLSSLPKAKKKRKQQKPHQIKTLSSSSSSSEANASLSGCCFCFKQPYTLDSPVESQSIDPNDPKSSYDMLKSLIEQNDFYSKESNPHLDFQPDYNLP</sequence>
<name>A0AAE0EI70_9ROSI</name>
<keyword evidence="3" id="KW-1185">Reference proteome</keyword>
<protein>
    <submittedName>
        <fullName evidence="2">Uncharacterized protein</fullName>
    </submittedName>
</protein>